<dbReference type="AlphaFoldDB" id="A0A3M3XCR6"/>
<gene>
    <name evidence="1" type="ORF">NCTC10038_04461</name>
</gene>
<accession>A0A3M3XCR6</accession>
<dbReference type="GeneID" id="69056694"/>
<evidence type="ECO:0000313" key="1">
    <source>
        <dbReference type="EMBL" id="SQF93004.1"/>
    </source>
</evidence>
<dbReference type="Proteomes" id="UP000248640">
    <property type="component" value="Chromosome 1"/>
</dbReference>
<proteinExistence type="predicted"/>
<sequence>MNTKTIAIIGAGFCGSTLAVHLLRPPPFTALKILLISRAGSIARGAT</sequence>
<name>A0A3M3XCR6_PSEFL</name>
<dbReference type="RefSeq" id="WP_232005425.1">
    <property type="nucleotide sequence ID" value="NZ_CBCRXZ010000001.1"/>
</dbReference>
<dbReference type="InterPro" id="IPR036188">
    <property type="entry name" value="FAD/NAD-bd_sf"/>
</dbReference>
<dbReference type="SUPFAM" id="SSF51905">
    <property type="entry name" value="FAD/NAD(P)-binding domain"/>
    <property type="match status" value="1"/>
</dbReference>
<evidence type="ECO:0000313" key="2">
    <source>
        <dbReference type="Proteomes" id="UP000248640"/>
    </source>
</evidence>
<organism evidence="1 2">
    <name type="scientific">Pseudomonas fluorescens</name>
    <dbReference type="NCBI Taxonomy" id="294"/>
    <lineage>
        <taxon>Bacteria</taxon>
        <taxon>Pseudomonadati</taxon>
        <taxon>Pseudomonadota</taxon>
        <taxon>Gammaproteobacteria</taxon>
        <taxon>Pseudomonadales</taxon>
        <taxon>Pseudomonadaceae</taxon>
        <taxon>Pseudomonas</taxon>
    </lineage>
</organism>
<protein>
    <submittedName>
        <fullName evidence="1">Uncharacterized protein conserved in bacteria</fullName>
    </submittedName>
</protein>
<dbReference type="EMBL" id="LS483372">
    <property type="protein sequence ID" value="SQF93004.1"/>
    <property type="molecule type" value="Genomic_DNA"/>
</dbReference>
<reference evidence="1 2" key="1">
    <citation type="submission" date="2018-06" db="EMBL/GenBank/DDBJ databases">
        <authorList>
            <consortium name="Pathogen Informatics"/>
            <person name="Doyle S."/>
        </authorList>
    </citation>
    <scope>NUCLEOTIDE SEQUENCE [LARGE SCALE GENOMIC DNA]</scope>
    <source>
        <strain evidence="1 2">NCTC10038</strain>
    </source>
</reference>